<feature type="active site" description="Schiff-base intermediate with acetaldehyde" evidence="7">
    <location>
        <position position="153"/>
    </location>
</feature>
<sequence length="213" mass="22627">MNIAGRIDHTLLKPEATEKDIVDLCHEAVKHGFASVCVNPVYICTAARLLHGTSVIPCTVIGFPLGAAFIEIKMQEILAAKAHGAREVDAVMCIGKAKSGDWKAVQRDVNLMVQTAQGCGLKIKIIIETGLLNEDEKQKAAEIVREAGADYIKTSTGYFGGATVEDVKNLKNWAGPGVKVKASGGIKTKEFALELIKAGADRLGTSSGIVIIQ</sequence>
<dbReference type="InterPro" id="IPR013785">
    <property type="entry name" value="Aldolase_TIM"/>
</dbReference>
<comment type="similarity">
    <text evidence="1 7">Belongs to the DeoC/FbaB aldolase family. DeoC type 1 subfamily.</text>
</comment>
<evidence type="ECO:0000256" key="7">
    <source>
        <dbReference type="HAMAP-Rule" id="MF_00114"/>
    </source>
</evidence>
<evidence type="ECO:0000313" key="8">
    <source>
        <dbReference type="EMBL" id="QGZ99754.1"/>
    </source>
</evidence>
<dbReference type="Gene3D" id="3.20.20.70">
    <property type="entry name" value="Aldolase class I"/>
    <property type="match status" value="1"/>
</dbReference>
<dbReference type="AlphaFoldDB" id="A0A857DHH7"/>
<evidence type="ECO:0000256" key="5">
    <source>
        <dbReference type="ARBA" id="ARBA00048791"/>
    </source>
</evidence>
<dbReference type="Proteomes" id="UP000430508">
    <property type="component" value="Chromosome"/>
</dbReference>
<comment type="catalytic activity">
    <reaction evidence="5 7">
        <text>2-deoxy-D-ribose 5-phosphate = D-glyceraldehyde 3-phosphate + acetaldehyde</text>
        <dbReference type="Rhea" id="RHEA:12821"/>
        <dbReference type="ChEBI" id="CHEBI:15343"/>
        <dbReference type="ChEBI" id="CHEBI:59776"/>
        <dbReference type="ChEBI" id="CHEBI:62877"/>
        <dbReference type="EC" id="4.1.2.4"/>
    </reaction>
</comment>
<dbReference type="PANTHER" id="PTHR10889:SF1">
    <property type="entry name" value="DEOXYRIBOSE-PHOSPHATE ALDOLASE"/>
    <property type="match status" value="1"/>
</dbReference>
<evidence type="ECO:0000256" key="3">
    <source>
        <dbReference type="ARBA" id="ARBA00023239"/>
    </source>
</evidence>
<dbReference type="GO" id="GO:0006018">
    <property type="term" value="P:2-deoxyribose 1-phosphate catabolic process"/>
    <property type="evidence" value="ECO:0007669"/>
    <property type="project" value="UniProtKB-UniRule"/>
</dbReference>
<dbReference type="EMBL" id="CP046996">
    <property type="protein sequence ID" value="QGZ99754.1"/>
    <property type="molecule type" value="Genomic_DNA"/>
</dbReference>
<evidence type="ECO:0000256" key="1">
    <source>
        <dbReference type="ARBA" id="ARBA00010936"/>
    </source>
</evidence>
<dbReference type="SMART" id="SM01133">
    <property type="entry name" value="DeoC"/>
    <property type="match status" value="1"/>
</dbReference>
<dbReference type="InterPro" id="IPR011343">
    <property type="entry name" value="DeoC"/>
</dbReference>
<accession>A0A857DHH7</accession>
<dbReference type="NCBIfam" id="TIGR00126">
    <property type="entry name" value="deoC"/>
    <property type="match status" value="1"/>
</dbReference>
<dbReference type="CDD" id="cd00959">
    <property type="entry name" value="DeoC"/>
    <property type="match status" value="1"/>
</dbReference>
<gene>
    <name evidence="7 8" type="primary">deoC</name>
    <name evidence="8" type="ORF">GQ588_03340</name>
</gene>
<dbReference type="EC" id="4.1.2.4" evidence="7"/>
<dbReference type="GO" id="GO:0009264">
    <property type="term" value="P:deoxyribonucleotide catabolic process"/>
    <property type="evidence" value="ECO:0007669"/>
    <property type="project" value="UniProtKB-UniRule"/>
</dbReference>
<dbReference type="SUPFAM" id="SSF51569">
    <property type="entry name" value="Aldolase"/>
    <property type="match status" value="1"/>
</dbReference>
<dbReference type="GO" id="GO:0016052">
    <property type="term" value="P:carbohydrate catabolic process"/>
    <property type="evidence" value="ECO:0007669"/>
    <property type="project" value="TreeGrafter"/>
</dbReference>
<comment type="function">
    <text evidence="6 7">Catalyzes a reversible aldol reaction between acetaldehyde and D-glyceraldehyde 3-phosphate to generate 2-deoxy-D-ribose 5-phosphate.</text>
</comment>
<dbReference type="GO" id="GO:0004139">
    <property type="term" value="F:deoxyribose-phosphate aldolase activity"/>
    <property type="evidence" value="ECO:0007669"/>
    <property type="project" value="UniProtKB-UniRule"/>
</dbReference>
<proteinExistence type="inferred from homology"/>
<comment type="pathway">
    <text evidence="7">Carbohydrate degradation; 2-deoxy-D-ribose 1-phosphate degradation; D-glyceraldehyde 3-phosphate and acetaldehyde from 2-deoxy-alpha-D-ribose 1-phosphate: step 2/2.</text>
</comment>
<dbReference type="InterPro" id="IPR028581">
    <property type="entry name" value="DeoC_typeI"/>
</dbReference>
<dbReference type="FunFam" id="3.20.20.70:FF:000044">
    <property type="entry name" value="Deoxyribose-phosphate aldolase"/>
    <property type="match status" value="1"/>
</dbReference>
<comment type="subcellular location">
    <subcellularLocation>
        <location evidence="7">Cytoplasm</location>
    </subcellularLocation>
</comment>
<feature type="active site" description="Proton donor/acceptor" evidence="7">
    <location>
        <position position="89"/>
    </location>
</feature>
<dbReference type="HAMAP" id="MF_00114">
    <property type="entry name" value="DeoC_type1"/>
    <property type="match status" value="1"/>
</dbReference>
<dbReference type="RefSeq" id="WP_025205221.1">
    <property type="nucleotide sequence ID" value="NZ_CP046996.1"/>
</dbReference>
<dbReference type="PANTHER" id="PTHR10889">
    <property type="entry name" value="DEOXYRIBOSE-PHOSPHATE ALDOLASE"/>
    <property type="match status" value="1"/>
</dbReference>
<evidence type="ECO:0000256" key="4">
    <source>
        <dbReference type="ARBA" id="ARBA00023270"/>
    </source>
</evidence>
<name>A0A857DHH7_9FIRM</name>
<keyword evidence="3 7" id="KW-0456">Lyase</keyword>
<keyword evidence="4 7" id="KW-0704">Schiff base</keyword>
<evidence type="ECO:0000256" key="6">
    <source>
        <dbReference type="ARBA" id="ARBA00056337"/>
    </source>
</evidence>
<organism evidence="8 9">
    <name type="scientific">Dehalobacter restrictus</name>
    <dbReference type="NCBI Taxonomy" id="55583"/>
    <lineage>
        <taxon>Bacteria</taxon>
        <taxon>Bacillati</taxon>
        <taxon>Bacillota</taxon>
        <taxon>Clostridia</taxon>
        <taxon>Eubacteriales</taxon>
        <taxon>Desulfitobacteriaceae</taxon>
        <taxon>Dehalobacter</taxon>
    </lineage>
</organism>
<evidence type="ECO:0000256" key="2">
    <source>
        <dbReference type="ARBA" id="ARBA00022490"/>
    </source>
</evidence>
<protein>
    <recommendedName>
        <fullName evidence="7">Deoxyribose-phosphate aldolase</fullName>
        <shortName evidence="7">DERA</shortName>
        <ecNumber evidence="7">4.1.2.4</ecNumber>
    </recommendedName>
    <alternativeName>
        <fullName evidence="7">2-deoxy-D-ribose 5-phosphate aldolase</fullName>
    </alternativeName>
    <alternativeName>
        <fullName evidence="7">Phosphodeoxyriboaldolase</fullName>
        <shortName evidence="7">Deoxyriboaldolase</shortName>
    </alternativeName>
</protein>
<reference evidence="8 9" key="1">
    <citation type="submission" date="2019-12" db="EMBL/GenBank/DDBJ databases">
        <title>Sequence classification of anaerobic respiratory reductive dehalogenases: First we see many, then we see few.</title>
        <authorList>
            <person name="Molenda O."/>
            <person name="Puentes Jacome L.A."/>
            <person name="Cao X."/>
            <person name="Nesbo C.L."/>
            <person name="Tang S."/>
            <person name="Morson N."/>
            <person name="Patron J."/>
            <person name="Lomheim L."/>
            <person name="Wishart D.S."/>
            <person name="Edwards E.A."/>
        </authorList>
    </citation>
    <scope>NUCLEOTIDE SEQUENCE [LARGE SCALE GENOMIC DNA]</scope>
    <source>
        <strain evidence="8 9">12DCA</strain>
    </source>
</reference>
<evidence type="ECO:0000313" key="9">
    <source>
        <dbReference type="Proteomes" id="UP000430508"/>
    </source>
</evidence>
<dbReference type="Pfam" id="PF01791">
    <property type="entry name" value="DeoC"/>
    <property type="match status" value="1"/>
</dbReference>
<dbReference type="UniPathway" id="UPA00002">
    <property type="reaction ID" value="UER00468"/>
</dbReference>
<dbReference type="GO" id="GO:0005737">
    <property type="term" value="C:cytoplasm"/>
    <property type="evidence" value="ECO:0007669"/>
    <property type="project" value="UniProtKB-SubCell"/>
</dbReference>
<dbReference type="InterPro" id="IPR002915">
    <property type="entry name" value="DeoC/FbaB/LacD_aldolase"/>
</dbReference>
<dbReference type="PIRSF" id="PIRSF001357">
    <property type="entry name" value="DeoC"/>
    <property type="match status" value="1"/>
</dbReference>
<keyword evidence="2 7" id="KW-0963">Cytoplasm</keyword>
<feature type="active site" description="Proton donor/acceptor" evidence="7">
    <location>
        <position position="181"/>
    </location>
</feature>